<keyword evidence="1" id="KW-0812">Transmembrane</keyword>
<dbReference type="AlphaFoldDB" id="W9CE97"/>
<keyword evidence="1" id="KW-1133">Transmembrane helix</keyword>
<keyword evidence="4" id="KW-1185">Reference proteome</keyword>
<dbReference type="OrthoDB" id="3556547at2759"/>
<dbReference type="HOGENOM" id="CLU_1602435_0_0_1"/>
<accession>W9CE97</accession>
<reference evidence="3 4" key="1">
    <citation type="journal article" date="2014" name="Genome Announc.">
        <title>Draft genome sequence of Sclerotinia borealis, a psychrophilic plant pathogenic fungus.</title>
        <authorList>
            <person name="Mardanov A.V."/>
            <person name="Beletsky A.V."/>
            <person name="Kadnikov V.V."/>
            <person name="Ignatov A.N."/>
            <person name="Ravin N.V."/>
        </authorList>
    </citation>
    <scope>NUCLEOTIDE SEQUENCE [LARGE SCALE GENOMIC DNA]</scope>
    <source>
        <strain evidence="4">F-4157</strain>
    </source>
</reference>
<organism evidence="3 4">
    <name type="scientific">Sclerotinia borealis (strain F-4128)</name>
    <dbReference type="NCBI Taxonomy" id="1432307"/>
    <lineage>
        <taxon>Eukaryota</taxon>
        <taxon>Fungi</taxon>
        <taxon>Dikarya</taxon>
        <taxon>Ascomycota</taxon>
        <taxon>Pezizomycotina</taxon>
        <taxon>Leotiomycetes</taxon>
        <taxon>Helotiales</taxon>
        <taxon>Sclerotiniaceae</taxon>
        <taxon>Sclerotinia</taxon>
    </lineage>
</organism>
<keyword evidence="1" id="KW-0472">Membrane</keyword>
<dbReference type="EMBL" id="AYSA01000264">
    <property type="protein sequence ID" value="ESZ94178.1"/>
    <property type="molecule type" value="Genomic_DNA"/>
</dbReference>
<feature type="chain" id="PRO_5004920370" evidence="2">
    <location>
        <begin position="21"/>
        <end position="167"/>
    </location>
</feature>
<dbReference type="Proteomes" id="UP000019487">
    <property type="component" value="Unassembled WGS sequence"/>
</dbReference>
<name>W9CE97_SCLBF</name>
<comment type="caution">
    <text evidence="3">The sequence shown here is derived from an EMBL/GenBank/DDBJ whole genome shotgun (WGS) entry which is preliminary data.</text>
</comment>
<evidence type="ECO:0000256" key="1">
    <source>
        <dbReference type="SAM" id="Phobius"/>
    </source>
</evidence>
<proteinExistence type="predicted"/>
<keyword evidence="2" id="KW-0732">Signal</keyword>
<feature type="signal peptide" evidence="2">
    <location>
        <begin position="1"/>
        <end position="20"/>
    </location>
</feature>
<evidence type="ECO:0000313" key="4">
    <source>
        <dbReference type="Proteomes" id="UP000019487"/>
    </source>
</evidence>
<sequence length="167" mass="16933">MKFSCATIFFAIAAPTIVNAAKTSVNVGAVISQFFPSSTPSLPAGASSTLATALASVDNAWTTAPAFTSFNRAIYSAAPSSLQSSLSQSGYIYEKIATADWFTKKAPKDVQKAVNSYISAVAKVENSVFSKVATETSKAAAAAATGVPAVGVMGVAMMAGLGVVGMM</sequence>
<evidence type="ECO:0000313" key="3">
    <source>
        <dbReference type="EMBL" id="ESZ94178.1"/>
    </source>
</evidence>
<gene>
    <name evidence="3" type="ORF">SBOR_5456</name>
</gene>
<evidence type="ECO:0000256" key="2">
    <source>
        <dbReference type="SAM" id="SignalP"/>
    </source>
</evidence>
<protein>
    <submittedName>
        <fullName evidence="3">Uncharacterized protein</fullName>
    </submittedName>
</protein>
<feature type="transmembrane region" description="Helical" evidence="1">
    <location>
        <begin position="139"/>
        <end position="164"/>
    </location>
</feature>